<dbReference type="AlphaFoldDB" id="A0A143DDD6"/>
<organism evidence="1 2">
    <name type="scientific">Haematospirillum jordaniae</name>
    <dbReference type="NCBI Taxonomy" id="1549855"/>
    <lineage>
        <taxon>Bacteria</taxon>
        <taxon>Pseudomonadati</taxon>
        <taxon>Pseudomonadota</taxon>
        <taxon>Alphaproteobacteria</taxon>
        <taxon>Rhodospirillales</taxon>
        <taxon>Novispirillaceae</taxon>
        <taxon>Haematospirillum</taxon>
    </lineage>
</organism>
<accession>A0A143DDD6</accession>
<evidence type="ECO:0000313" key="2">
    <source>
        <dbReference type="Proteomes" id="UP000076066"/>
    </source>
</evidence>
<dbReference type="OrthoDB" id="7347988at2"/>
<dbReference type="InterPro" id="IPR008768">
    <property type="entry name" value="Gp9-like"/>
</dbReference>
<name>A0A143DDD6_9PROT</name>
<proteinExistence type="predicted"/>
<dbReference type="Pfam" id="PF05396">
    <property type="entry name" value="Phage_T7_Capsid"/>
    <property type="match status" value="1"/>
</dbReference>
<dbReference type="GeneID" id="53316628"/>
<gene>
    <name evidence="1" type="ORF">AY555_05605</name>
</gene>
<dbReference type="Proteomes" id="UP000076066">
    <property type="component" value="Chromosome"/>
</dbReference>
<dbReference type="STRING" id="1549855.AY555_05605"/>
<sequence>MIHSSDTPSTAVSVGGGVPPALAAERPAVSRSGAADAEIEALVQVCRDLEARLRAGKRDLGPESGFDGRRALDRLRGVPDKPEDYCITCHHPLLEPDPDVNARLHRCGFTAEQAQLVYDLALEKVIPVLEQMAESFEAECQKTRLVQHFGGEDRWHEIQRQVMAWGRANLSADVLETLSRTAEGVIALHRMMTSPEPGLGRSGGAGVAASEDDIRSLMRDPRYWRDRDPALVRRVSEGFRRLYPG</sequence>
<dbReference type="EMBL" id="CP014525">
    <property type="protein sequence ID" value="AMW34742.1"/>
    <property type="molecule type" value="Genomic_DNA"/>
</dbReference>
<dbReference type="KEGG" id="hjo:AY555_05605"/>
<dbReference type="RefSeq" id="WP_066134513.1">
    <property type="nucleotide sequence ID" value="NZ_CP014525.1"/>
</dbReference>
<reference evidence="1 2" key="1">
    <citation type="submission" date="2016-02" db="EMBL/GenBank/DDBJ databases">
        <title>Complete Genome of H5569, the type strain of the newly described species Haematospirillium jordaniae.</title>
        <authorList>
            <person name="Nicholson A.C."/>
            <person name="Humrighouse B.W."/>
            <person name="Loparov V."/>
            <person name="McQuiston J.R."/>
        </authorList>
    </citation>
    <scope>NUCLEOTIDE SEQUENCE [LARGE SCALE GENOMIC DNA]</scope>
    <source>
        <strain evidence="1 2">H5569</strain>
    </source>
</reference>
<evidence type="ECO:0000313" key="1">
    <source>
        <dbReference type="EMBL" id="AMW34742.1"/>
    </source>
</evidence>
<protein>
    <submittedName>
        <fullName evidence="1">Uncharacterized protein</fullName>
    </submittedName>
</protein>
<keyword evidence="2" id="KW-1185">Reference proteome</keyword>